<gene>
    <name evidence="1" type="ORF">GE061_011084</name>
</gene>
<dbReference type="Proteomes" id="UP000466442">
    <property type="component" value="Unassembled WGS sequence"/>
</dbReference>
<name>A0A6A4JJZ8_APOLU</name>
<organism evidence="1 2">
    <name type="scientific">Apolygus lucorum</name>
    <name type="common">Small green plant bug</name>
    <name type="synonym">Lygocoris lucorum</name>
    <dbReference type="NCBI Taxonomy" id="248454"/>
    <lineage>
        <taxon>Eukaryota</taxon>
        <taxon>Metazoa</taxon>
        <taxon>Ecdysozoa</taxon>
        <taxon>Arthropoda</taxon>
        <taxon>Hexapoda</taxon>
        <taxon>Insecta</taxon>
        <taxon>Pterygota</taxon>
        <taxon>Neoptera</taxon>
        <taxon>Paraneoptera</taxon>
        <taxon>Hemiptera</taxon>
        <taxon>Heteroptera</taxon>
        <taxon>Panheteroptera</taxon>
        <taxon>Cimicomorpha</taxon>
        <taxon>Miridae</taxon>
        <taxon>Mirini</taxon>
        <taxon>Apolygus</taxon>
    </lineage>
</organism>
<accession>A0A6A4JJZ8</accession>
<keyword evidence="2" id="KW-1185">Reference proteome</keyword>
<evidence type="ECO:0000313" key="2">
    <source>
        <dbReference type="Proteomes" id="UP000466442"/>
    </source>
</evidence>
<evidence type="ECO:0000313" key="1">
    <source>
        <dbReference type="EMBL" id="KAF6213365.1"/>
    </source>
</evidence>
<proteinExistence type="predicted"/>
<reference evidence="1" key="1">
    <citation type="journal article" date="2021" name="Mol. Ecol. Resour.">
        <title>Apolygus lucorum genome provides insights into omnivorousness and mesophyll feeding.</title>
        <authorList>
            <person name="Liu Y."/>
            <person name="Liu H."/>
            <person name="Wang H."/>
            <person name="Huang T."/>
            <person name="Liu B."/>
            <person name="Yang B."/>
            <person name="Yin L."/>
            <person name="Li B."/>
            <person name="Zhang Y."/>
            <person name="Zhang S."/>
            <person name="Jiang F."/>
            <person name="Zhang X."/>
            <person name="Ren Y."/>
            <person name="Wang B."/>
            <person name="Wang S."/>
            <person name="Lu Y."/>
            <person name="Wu K."/>
            <person name="Fan W."/>
            <person name="Wang G."/>
        </authorList>
    </citation>
    <scope>NUCLEOTIDE SEQUENCE</scope>
    <source>
        <strain evidence="1">12Hb</strain>
    </source>
</reference>
<sequence>MSQSHFHFKDYLSRFAGAKRTAQTLRRRVQKRMSRLVATQAHPVYRFSAGEHERVGHEEVMLSLVSARYMMI</sequence>
<dbReference type="AlphaFoldDB" id="A0A6A4JJZ8"/>
<dbReference type="EMBL" id="WIXP02000003">
    <property type="protein sequence ID" value="KAF6213365.1"/>
    <property type="molecule type" value="Genomic_DNA"/>
</dbReference>
<comment type="caution">
    <text evidence="1">The sequence shown here is derived from an EMBL/GenBank/DDBJ whole genome shotgun (WGS) entry which is preliminary data.</text>
</comment>
<protein>
    <submittedName>
        <fullName evidence="1">Uncharacterized protein</fullName>
    </submittedName>
</protein>